<feature type="region of interest" description="Disordered" evidence="2">
    <location>
        <begin position="48"/>
        <end position="71"/>
    </location>
</feature>
<comment type="caution">
    <text evidence="4">The sequence shown here is derived from an EMBL/GenBank/DDBJ whole genome shotgun (WGS) entry which is preliminary data.</text>
</comment>
<dbReference type="PROSITE" id="PS01129">
    <property type="entry name" value="PSI_RLU"/>
    <property type="match status" value="1"/>
</dbReference>
<protein>
    <recommendedName>
        <fullName evidence="3">Pseudouridine synthase RsuA/RluA-like domain-containing protein</fullName>
    </recommendedName>
</protein>
<dbReference type="SUPFAM" id="SSF55120">
    <property type="entry name" value="Pseudouridine synthase"/>
    <property type="match status" value="1"/>
</dbReference>
<proteinExistence type="inferred from homology"/>
<evidence type="ECO:0000313" key="4">
    <source>
        <dbReference type="EMBL" id="CAK9091338.1"/>
    </source>
</evidence>
<dbReference type="InterPro" id="IPR050188">
    <property type="entry name" value="RluA_PseudoU_synthase"/>
</dbReference>
<dbReference type="PANTHER" id="PTHR21600">
    <property type="entry name" value="MITOCHONDRIAL RNA PSEUDOURIDINE SYNTHASE"/>
    <property type="match status" value="1"/>
</dbReference>
<dbReference type="InterPro" id="IPR032675">
    <property type="entry name" value="LRR_dom_sf"/>
</dbReference>
<dbReference type="InterPro" id="IPR006224">
    <property type="entry name" value="PsdUridine_synth_RluA-like_CS"/>
</dbReference>
<evidence type="ECO:0000313" key="5">
    <source>
        <dbReference type="Proteomes" id="UP001642484"/>
    </source>
</evidence>
<accession>A0ABP0QSS7</accession>
<dbReference type="PANTHER" id="PTHR21600:SF87">
    <property type="entry name" value="RNA PSEUDOURIDYLATE SYNTHASE DOMAIN-CONTAINING PROTEIN 1"/>
    <property type="match status" value="1"/>
</dbReference>
<dbReference type="InterPro" id="IPR020103">
    <property type="entry name" value="PsdUridine_synth_cat_dom_sf"/>
</dbReference>
<feature type="compositionally biased region" description="Basic and acidic residues" evidence="2">
    <location>
        <begin position="115"/>
        <end position="126"/>
    </location>
</feature>
<feature type="region of interest" description="Disordered" evidence="2">
    <location>
        <begin position="110"/>
        <end position="154"/>
    </location>
</feature>
<comment type="similarity">
    <text evidence="1">Belongs to the pseudouridine synthase RluA family.</text>
</comment>
<evidence type="ECO:0000256" key="1">
    <source>
        <dbReference type="ARBA" id="ARBA00010876"/>
    </source>
</evidence>
<name>A0ABP0QSS7_9DINO</name>
<sequence>MTACAHPSCSFKVTHVDFGGFCCKRCHSTFVRNEPSAHGAKCQKQKVSGVPKADPVAPKDPLPEATSKNALRAARRSWWEEVPKKDLRNVTGVQTPESPGHPVRDVVRSKLGSTRKTEETRAFEQTKRRRCDRDEIDQADPKKDAKSRINSNSSRCSAVLTPTVRTVQTETEKIEEFEWIESESEQLAKAEQQTVEASAEPSIKSNRFDWRQGCFLEVKEGITELAISFASWNVTDIDISNWISWMKSQFSRGRWKITNLNFSNNQLTSVGISNICDFLRLTKATCENWNFEGNQIADDGFLSVCYHVASETGSAASLNFANNAITMTGLSWLFNILSWHPMHPLQKSAKGGATFYPMKVRLDSVKIDSAQLDAFFDSNQFKFLCCSVYVGCSYRQRVGATARSNVVVQLEMGPGFEMKRIMNEFSMLRLTPQCQVHRSPTTSRTRWFQVNAQHWRTEPTIIFEDCDFMVITKPASWHCTETQHHMGAVQEMDMSNRKRLCESLLYQKEPAALPDYIFLRFGADPQMSEVMNPEMLFGLIHRLDVGTSGCLLMAKNQDAWNFAKDRMHKQHFIRDYVALVHGCFADARLPYRDKPRGVICAPIDKETYHWSRRCEVSHRGLPSVTHYEELAVYQSKSGGSMQQCRYALLHLRLLTGRTHQIRVHCEHAGLPLVGDQAYTRNRPAHDPKISCHRPFLHKLRFIFPNIYGEPVSVRNPLEDEVELSTILQKLHRLG</sequence>
<keyword evidence="5" id="KW-1185">Reference proteome</keyword>
<feature type="domain" description="Pseudouridine synthase RsuA/RluA-like" evidence="3">
    <location>
        <begin position="537"/>
        <end position="667"/>
    </location>
</feature>
<dbReference type="SUPFAM" id="SSF52047">
    <property type="entry name" value="RNI-like"/>
    <property type="match status" value="1"/>
</dbReference>
<evidence type="ECO:0000256" key="2">
    <source>
        <dbReference type="SAM" id="MobiDB-lite"/>
    </source>
</evidence>
<dbReference type="Gene3D" id="3.30.2350.10">
    <property type="entry name" value="Pseudouridine synthase"/>
    <property type="match status" value="1"/>
</dbReference>
<gene>
    <name evidence="4" type="ORF">CCMP2556_LOCUS43817</name>
</gene>
<dbReference type="Proteomes" id="UP001642484">
    <property type="component" value="Unassembled WGS sequence"/>
</dbReference>
<dbReference type="InterPro" id="IPR006145">
    <property type="entry name" value="PsdUridine_synth_RsuA/RluA"/>
</dbReference>
<dbReference type="EMBL" id="CAXAMN010024951">
    <property type="protein sequence ID" value="CAK9091338.1"/>
    <property type="molecule type" value="Genomic_DNA"/>
</dbReference>
<dbReference type="CDD" id="cd02869">
    <property type="entry name" value="PseudoU_synth_RluA_like"/>
    <property type="match status" value="1"/>
</dbReference>
<organism evidence="4 5">
    <name type="scientific">Durusdinium trenchii</name>
    <dbReference type="NCBI Taxonomy" id="1381693"/>
    <lineage>
        <taxon>Eukaryota</taxon>
        <taxon>Sar</taxon>
        <taxon>Alveolata</taxon>
        <taxon>Dinophyceae</taxon>
        <taxon>Suessiales</taxon>
        <taxon>Symbiodiniaceae</taxon>
        <taxon>Durusdinium</taxon>
    </lineage>
</organism>
<dbReference type="Gene3D" id="3.80.10.10">
    <property type="entry name" value="Ribonuclease Inhibitor"/>
    <property type="match status" value="1"/>
</dbReference>
<evidence type="ECO:0000259" key="3">
    <source>
        <dbReference type="Pfam" id="PF00849"/>
    </source>
</evidence>
<dbReference type="Pfam" id="PF00849">
    <property type="entry name" value="PseudoU_synth_2"/>
    <property type="match status" value="1"/>
</dbReference>
<reference evidence="4 5" key="1">
    <citation type="submission" date="2024-02" db="EMBL/GenBank/DDBJ databases">
        <authorList>
            <person name="Chen Y."/>
            <person name="Shah S."/>
            <person name="Dougan E. K."/>
            <person name="Thang M."/>
            <person name="Chan C."/>
        </authorList>
    </citation>
    <scope>NUCLEOTIDE SEQUENCE [LARGE SCALE GENOMIC DNA]</scope>
</reference>